<organism evidence="5 6">
    <name type="scientific">Cutibacterium modestum HL044PA1</name>
    <dbReference type="NCBI Taxonomy" id="765109"/>
    <lineage>
        <taxon>Bacteria</taxon>
        <taxon>Bacillati</taxon>
        <taxon>Actinomycetota</taxon>
        <taxon>Actinomycetes</taxon>
        <taxon>Propionibacteriales</taxon>
        <taxon>Propionibacteriaceae</taxon>
        <taxon>Cutibacterium</taxon>
        <taxon>Cutibacterium modestum</taxon>
    </lineage>
</organism>
<proteinExistence type="predicted"/>
<dbReference type="PANTHER" id="PTHR43537">
    <property type="entry name" value="TRANSCRIPTIONAL REGULATOR, GNTR FAMILY"/>
    <property type="match status" value="1"/>
</dbReference>
<dbReference type="Pfam" id="PF07729">
    <property type="entry name" value="FCD"/>
    <property type="match status" value="1"/>
</dbReference>
<reference evidence="5" key="1">
    <citation type="submission" date="2010-08" db="EMBL/GenBank/DDBJ databases">
        <authorList>
            <person name="Weinstock G."/>
            <person name="Sodergren E."/>
            <person name="Clifton S."/>
            <person name="Fulton L."/>
            <person name="Fulton B."/>
            <person name="Courtney L."/>
            <person name="Fronick C."/>
            <person name="Harrison M."/>
            <person name="Strong C."/>
            <person name="Farmer C."/>
            <person name="Delahaunty K."/>
            <person name="Markovic C."/>
            <person name="Hall O."/>
            <person name="Minx P."/>
            <person name="Tomlinson C."/>
            <person name="Mitreva M."/>
            <person name="Hou S."/>
            <person name="Chen J."/>
            <person name="Wollam A."/>
            <person name="Pepin K.H."/>
            <person name="Johnson M."/>
            <person name="Bhonagiri V."/>
            <person name="Zhang X."/>
            <person name="Suruliraj S."/>
            <person name="Warren W."/>
            <person name="Chinwalla A."/>
            <person name="Mardis E.R."/>
            <person name="Wilson R.K."/>
        </authorList>
    </citation>
    <scope>NUCLEOTIDE SEQUENCE [LARGE SCALE GENOMIC DNA]</scope>
    <source>
        <strain evidence="5">HL044PA1</strain>
    </source>
</reference>
<dbReference type="EMBL" id="ADZU01000012">
    <property type="protein sequence ID" value="EFS93143.1"/>
    <property type="molecule type" value="Genomic_DNA"/>
</dbReference>
<dbReference type="InterPro" id="IPR008920">
    <property type="entry name" value="TF_FadR/GntR_C"/>
</dbReference>
<protein>
    <submittedName>
        <fullName evidence="5">FCD domain protein</fullName>
    </submittedName>
</protein>
<keyword evidence="1" id="KW-0805">Transcription regulation</keyword>
<dbReference type="InterPro" id="IPR036388">
    <property type="entry name" value="WH-like_DNA-bd_sf"/>
</dbReference>
<sequence length="275" mass="30341">MYRNLAIELISWGAVVTECLVKKVFKKVRDSERDGDLARLKDMLDASMATTISNVLGARIVSGAVAPGTVMRLEELDSEFGVSRSVTREAVKLLEAFHIVRARRRIGIVVTEESEWDVSSPAVIRWFLSGPRRDEVIAWISELRSAVEPLAAELAAQRATRQETTTMALAVTEMIAAATDRDLDEYLRWDINFHTALLQASHNPLVASHVKIVAAVLEGRTHLMPFEPKQEAIGFHRSIADAVAAHDVEAATLAMRRIVTEAHQAMSSSMLASSK</sequence>
<dbReference type="SUPFAM" id="SSF48008">
    <property type="entry name" value="GntR ligand-binding domain-like"/>
    <property type="match status" value="1"/>
</dbReference>
<dbReference type="Gene3D" id="1.10.10.10">
    <property type="entry name" value="Winged helix-like DNA-binding domain superfamily/Winged helix DNA-binding domain"/>
    <property type="match status" value="1"/>
</dbReference>
<dbReference type="InterPro" id="IPR036390">
    <property type="entry name" value="WH_DNA-bd_sf"/>
</dbReference>
<dbReference type="SUPFAM" id="SSF46785">
    <property type="entry name" value="Winged helix' DNA-binding domain"/>
    <property type="match status" value="1"/>
</dbReference>
<dbReference type="SMART" id="SM00895">
    <property type="entry name" value="FCD"/>
    <property type="match status" value="1"/>
</dbReference>
<dbReference type="Pfam" id="PF00392">
    <property type="entry name" value="GntR"/>
    <property type="match status" value="1"/>
</dbReference>
<evidence type="ECO:0000259" key="4">
    <source>
        <dbReference type="PROSITE" id="PS50949"/>
    </source>
</evidence>
<dbReference type="InterPro" id="IPR011711">
    <property type="entry name" value="GntR_C"/>
</dbReference>
<evidence type="ECO:0000256" key="2">
    <source>
        <dbReference type="ARBA" id="ARBA00023125"/>
    </source>
</evidence>
<evidence type="ECO:0000256" key="3">
    <source>
        <dbReference type="ARBA" id="ARBA00023163"/>
    </source>
</evidence>
<dbReference type="Proteomes" id="UP000003179">
    <property type="component" value="Unassembled WGS sequence"/>
</dbReference>
<feature type="domain" description="HTH gntR-type" evidence="4">
    <location>
        <begin position="46"/>
        <end position="113"/>
    </location>
</feature>
<comment type="caution">
    <text evidence="5">The sequence shown here is derived from an EMBL/GenBank/DDBJ whole genome shotgun (WGS) entry which is preliminary data.</text>
</comment>
<keyword evidence="3" id="KW-0804">Transcription</keyword>
<evidence type="ECO:0000313" key="5">
    <source>
        <dbReference type="EMBL" id="EFS93143.1"/>
    </source>
</evidence>
<evidence type="ECO:0000256" key="1">
    <source>
        <dbReference type="ARBA" id="ARBA00023015"/>
    </source>
</evidence>
<dbReference type="PROSITE" id="PS50949">
    <property type="entry name" value="HTH_GNTR"/>
    <property type="match status" value="1"/>
</dbReference>
<keyword evidence="6" id="KW-1185">Reference proteome</keyword>
<keyword evidence="2" id="KW-0238">DNA-binding</keyword>
<evidence type="ECO:0000313" key="6">
    <source>
        <dbReference type="Proteomes" id="UP000003179"/>
    </source>
</evidence>
<accession>A0ABN0C743</accession>
<name>A0ABN0C743_9ACTN</name>
<dbReference type="SMART" id="SM00345">
    <property type="entry name" value="HTH_GNTR"/>
    <property type="match status" value="1"/>
</dbReference>
<dbReference type="Gene3D" id="1.20.120.530">
    <property type="entry name" value="GntR ligand-binding domain-like"/>
    <property type="match status" value="1"/>
</dbReference>
<dbReference type="InterPro" id="IPR000524">
    <property type="entry name" value="Tscrpt_reg_HTH_GntR"/>
</dbReference>
<gene>
    <name evidence="5" type="ORF">HMPREF9607_00619</name>
</gene>
<dbReference type="PANTHER" id="PTHR43537:SF44">
    <property type="entry name" value="GNTR FAMILY REGULATORY PROTEIN"/>
    <property type="match status" value="1"/>
</dbReference>